<evidence type="ECO:0000256" key="5">
    <source>
        <dbReference type="ARBA" id="ARBA00023015"/>
    </source>
</evidence>
<keyword evidence="9" id="KW-0539">Nucleus</keyword>
<evidence type="ECO:0000256" key="3">
    <source>
        <dbReference type="ARBA" id="ARBA00022771"/>
    </source>
</evidence>
<evidence type="ECO:0000313" key="13">
    <source>
        <dbReference type="WBParaSite" id="EEL_0000188301-mRNA-1"/>
    </source>
</evidence>
<dbReference type="AlphaFoldDB" id="A0A0R3RK74"/>
<protein>
    <submittedName>
        <fullName evidence="13">Nuclear receptor domain-containing protein</fullName>
    </submittedName>
</protein>
<dbReference type="SUPFAM" id="SSF57716">
    <property type="entry name" value="Glucocorticoid receptor-like (DNA-binding domain)"/>
    <property type="match status" value="1"/>
</dbReference>
<reference evidence="13" key="1">
    <citation type="submission" date="2017-02" db="UniProtKB">
        <authorList>
            <consortium name="WormBaseParasite"/>
        </authorList>
    </citation>
    <scope>IDENTIFICATION</scope>
</reference>
<keyword evidence="4" id="KW-0862">Zinc</keyword>
<keyword evidence="5" id="KW-0805">Transcription regulation</keyword>
<dbReference type="PROSITE" id="PS51030">
    <property type="entry name" value="NUCLEAR_REC_DBD_2"/>
    <property type="match status" value="1"/>
</dbReference>
<accession>A0A0R3RK74</accession>
<proteinExistence type="predicted"/>
<dbReference type="InterPro" id="IPR001628">
    <property type="entry name" value="Znf_hrmn_rcpt"/>
</dbReference>
<dbReference type="PRINTS" id="PR00047">
    <property type="entry name" value="STROIDFINGER"/>
</dbReference>
<evidence type="ECO:0000256" key="7">
    <source>
        <dbReference type="ARBA" id="ARBA00023163"/>
    </source>
</evidence>
<dbReference type="GO" id="GO:0004879">
    <property type="term" value="F:nuclear receptor activity"/>
    <property type="evidence" value="ECO:0007669"/>
    <property type="project" value="InterPro"/>
</dbReference>
<evidence type="ECO:0000256" key="8">
    <source>
        <dbReference type="ARBA" id="ARBA00023170"/>
    </source>
</evidence>
<evidence type="ECO:0000256" key="6">
    <source>
        <dbReference type="ARBA" id="ARBA00023125"/>
    </source>
</evidence>
<feature type="compositionally biased region" description="Polar residues" evidence="10">
    <location>
        <begin position="179"/>
        <end position="192"/>
    </location>
</feature>
<dbReference type="FunFam" id="3.30.50.10:FF:000093">
    <property type="entry name" value="Uncharacterized protein"/>
    <property type="match status" value="1"/>
</dbReference>
<evidence type="ECO:0000259" key="11">
    <source>
        <dbReference type="PROSITE" id="PS51030"/>
    </source>
</evidence>
<evidence type="ECO:0000256" key="10">
    <source>
        <dbReference type="SAM" id="MobiDB-lite"/>
    </source>
</evidence>
<feature type="domain" description="Nuclear receptor" evidence="11">
    <location>
        <begin position="26"/>
        <end position="114"/>
    </location>
</feature>
<evidence type="ECO:0000256" key="2">
    <source>
        <dbReference type="ARBA" id="ARBA00022723"/>
    </source>
</evidence>
<keyword evidence="6" id="KW-0238">DNA-binding</keyword>
<dbReference type="Gene3D" id="3.30.50.10">
    <property type="entry name" value="Erythroid Transcription Factor GATA-1, subunit A"/>
    <property type="match status" value="1"/>
</dbReference>
<dbReference type="WBParaSite" id="EEL_0000188301-mRNA-1">
    <property type="protein sequence ID" value="EEL_0000188301-mRNA-1"/>
    <property type="gene ID" value="EEL_0000188301"/>
</dbReference>
<sequence>MRMDCFPNAGKKLKNEGGSEVVERTEAKCPIKPFITTPHSLPLLILYRYQPTFQALTHSQCKGFFKRTVQNKRVYTCVSGTGNCPITKEQRNRCQFCRFQKCLQQGMVLEAVREDRMPGGRNGSAIYNLYKLKYKKTRRLQVLCESILRENAPRCGTPLCATGTTSRATPPEQRATRRTPLQSPPLGTSTPDVNPGTEPLNLSAKEGVNRSCEELPPTSGCSSRIAVQFAFRRSPLPIHNKNLIQVALHFPDSHTDNFGFLRISYRSLLNLSPFLT</sequence>
<dbReference type="Proteomes" id="UP000050640">
    <property type="component" value="Unplaced"/>
</dbReference>
<dbReference type="GO" id="GO:0008270">
    <property type="term" value="F:zinc ion binding"/>
    <property type="evidence" value="ECO:0007669"/>
    <property type="project" value="UniProtKB-KW"/>
</dbReference>
<organism evidence="12 13">
    <name type="scientific">Elaeophora elaphi</name>
    <dbReference type="NCBI Taxonomy" id="1147741"/>
    <lineage>
        <taxon>Eukaryota</taxon>
        <taxon>Metazoa</taxon>
        <taxon>Ecdysozoa</taxon>
        <taxon>Nematoda</taxon>
        <taxon>Chromadorea</taxon>
        <taxon>Rhabditida</taxon>
        <taxon>Spirurina</taxon>
        <taxon>Spiruromorpha</taxon>
        <taxon>Filarioidea</taxon>
        <taxon>Onchocercidae</taxon>
        <taxon>Elaeophora</taxon>
    </lineage>
</organism>
<dbReference type="PANTHER" id="PTHR24086">
    <property type="entry name" value="NUCLEAR RECEPTOR SUBFAMILY 5 GROUP A"/>
    <property type="match status" value="1"/>
</dbReference>
<evidence type="ECO:0000313" key="12">
    <source>
        <dbReference type="Proteomes" id="UP000050640"/>
    </source>
</evidence>
<evidence type="ECO:0000256" key="4">
    <source>
        <dbReference type="ARBA" id="ARBA00022833"/>
    </source>
</evidence>
<comment type="subcellular location">
    <subcellularLocation>
        <location evidence="1">Nucleus</location>
    </subcellularLocation>
</comment>
<dbReference type="STRING" id="1147741.A0A0R3RK74"/>
<feature type="region of interest" description="Disordered" evidence="10">
    <location>
        <begin position="159"/>
        <end position="199"/>
    </location>
</feature>
<dbReference type="InterPro" id="IPR013088">
    <property type="entry name" value="Znf_NHR/GATA"/>
</dbReference>
<evidence type="ECO:0000256" key="9">
    <source>
        <dbReference type="ARBA" id="ARBA00023242"/>
    </source>
</evidence>
<evidence type="ECO:0000256" key="1">
    <source>
        <dbReference type="ARBA" id="ARBA00004123"/>
    </source>
</evidence>
<keyword evidence="7" id="KW-0804">Transcription</keyword>
<keyword evidence="12" id="KW-1185">Reference proteome</keyword>
<keyword evidence="3" id="KW-0863">Zinc-finger</keyword>
<dbReference type="SMART" id="SM00399">
    <property type="entry name" value="ZnF_C4"/>
    <property type="match status" value="1"/>
</dbReference>
<dbReference type="Pfam" id="PF00105">
    <property type="entry name" value="zf-C4"/>
    <property type="match status" value="1"/>
</dbReference>
<keyword evidence="8" id="KW-0675">Receptor</keyword>
<dbReference type="GO" id="GO:0005634">
    <property type="term" value="C:nucleus"/>
    <property type="evidence" value="ECO:0007669"/>
    <property type="project" value="UniProtKB-SubCell"/>
</dbReference>
<dbReference type="GO" id="GO:0043565">
    <property type="term" value="F:sequence-specific DNA binding"/>
    <property type="evidence" value="ECO:0007669"/>
    <property type="project" value="InterPro"/>
</dbReference>
<keyword evidence="2" id="KW-0479">Metal-binding</keyword>
<name>A0A0R3RK74_9BILA</name>
<dbReference type="InterPro" id="IPR016355">
    <property type="entry name" value="NR5-like"/>
</dbReference>